<feature type="transmembrane region" description="Helical" evidence="1">
    <location>
        <begin position="6"/>
        <end position="24"/>
    </location>
</feature>
<evidence type="ECO:0000313" key="3">
    <source>
        <dbReference type="Proteomes" id="UP001165986"/>
    </source>
</evidence>
<proteinExistence type="predicted"/>
<sequence>MQQPLIALIAVIVLIGIVWLSALNWRLTVKVTLIIVIFEGVLRKWVLPQATEQIYFLKDLLLLVAYLSYYFSPEPKYPFKWSIFNIVLIMVLSWSVFQAFNPSLGSPIIGIFGLKAYFFYVPLMWILPSLFQSEEELYKFLRNYLLLAIPVCLLATVQYFSPPSSPINIYAGGKGADALAGGAVRVTGTFPYIAGYSTYLSFCFSILIPLLTLPQKPLWRLLTLIEAFLVVATSFMTGARGLLAFEVLFLLGYVCILSFTHLSEFIRSVKSLLIPIILISALVPRFFGKAIETFSSRLNDEGAQQEFSSRALSSFSTPDKAMQEKGLDGYGIGATHQGSGALRNAFKLPIGEPPPVGEKDAERVLIELGPFGLLLWYGLRLIILFSTFQVLLKLKNPFLQQLGTASLLFQAINFPAQLAFNNTYAIYYWFLTGFMLLLPELEYREFFYSKYWTQQQQDI</sequence>
<feature type="transmembrane region" description="Helical" evidence="1">
    <location>
        <begin position="83"/>
        <end position="101"/>
    </location>
</feature>
<protein>
    <submittedName>
        <fullName evidence="2">Uncharacterized protein</fullName>
    </submittedName>
</protein>
<keyword evidence="3" id="KW-1185">Reference proteome</keyword>
<evidence type="ECO:0000313" key="2">
    <source>
        <dbReference type="EMBL" id="MBD6617932.1"/>
    </source>
</evidence>
<keyword evidence="1" id="KW-1133">Transmembrane helix</keyword>
<name>A0AA40SZN1_9NOST</name>
<dbReference type="AlphaFoldDB" id="A0AA40SZN1"/>
<feature type="transmembrane region" description="Helical" evidence="1">
    <location>
        <begin position="107"/>
        <end position="131"/>
    </location>
</feature>
<feature type="transmembrane region" description="Helical" evidence="1">
    <location>
        <begin position="218"/>
        <end position="236"/>
    </location>
</feature>
<feature type="transmembrane region" description="Helical" evidence="1">
    <location>
        <begin position="242"/>
        <end position="260"/>
    </location>
</feature>
<accession>A0AA40SZN1</accession>
<keyword evidence="1" id="KW-0812">Transmembrane</keyword>
<feature type="transmembrane region" description="Helical" evidence="1">
    <location>
        <begin position="143"/>
        <end position="161"/>
    </location>
</feature>
<feature type="transmembrane region" description="Helical" evidence="1">
    <location>
        <begin position="193"/>
        <end position="211"/>
    </location>
</feature>
<feature type="transmembrane region" description="Helical" evidence="1">
    <location>
        <begin position="374"/>
        <end position="392"/>
    </location>
</feature>
<feature type="transmembrane region" description="Helical" evidence="1">
    <location>
        <begin position="426"/>
        <end position="443"/>
    </location>
</feature>
<reference evidence="2" key="1">
    <citation type="submission" date="2019-07" db="EMBL/GenBank/DDBJ databases">
        <title>Toxilogical consequences of a new and cryptic species of cyanobacteria (Komarekiella delphini-convector) recovered from the epidermis of a bottlenose dolphin and 1500 ft. in the air.</title>
        <authorList>
            <person name="Brown A.O."/>
            <person name="Dvorak P."/>
            <person name="Villanueva C.D."/>
            <person name="Foss A.J."/>
            <person name="Garvey A.D."/>
            <person name="Gibson Q.A."/>
            <person name="Johansen J.R."/>
            <person name="Casamatta D.A."/>
        </authorList>
    </citation>
    <scope>NUCLEOTIDE SEQUENCE</scope>
    <source>
        <strain evidence="2">SJRDD-AB1</strain>
    </source>
</reference>
<keyword evidence="1" id="KW-0472">Membrane</keyword>
<organism evidence="2 3">
    <name type="scientific">Komarekiella delphini-convector SJRDD-AB1</name>
    <dbReference type="NCBI Taxonomy" id="2593771"/>
    <lineage>
        <taxon>Bacteria</taxon>
        <taxon>Bacillati</taxon>
        <taxon>Cyanobacteriota</taxon>
        <taxon>Cyanophyceae</taxon>
        <taxon>Nostocales</taxon>
        <taxon>Nostocaceae</taxon>
        <taxon>Komarekiella</taxon>
        <taxon>Komarekiella delphini-convector</taxon>
    </lineage>
</organism>
<dbReference type="Proteomes" id="UP001165986">
    <property type="component" value="Unassembled WGS sequence"/>
</dbReference>
<evidence type="ECO:0000256" key="1">
    <source>
        <dbReference type="SAM" id="Phobius"/>
    </source>
</evidence>
<dbReference type="RefSeq" id="WP_191759146.1">
    <property type="nucleotide sequence ID" value="NZ_VJXY01000021.1"/>
</dbReference>
<dbReference type="EMBL" id="VJXY01000021">
    <property type="protein sequence ID" value="MBD6617932.1"/>
    <property type="molecule type" value="Genomic_DNA"/>
</dbReference>
<comment type="caution">
    <text evidence="2">The sequence shown here is derived from an EMBL/GenBank/DDBJ whole genome shotgun (WGS) entry which is preliminary data.</text>
</comment>
<gene>
    <name evidence="2" type="ORF">FNW02_19410</name>
</gene>